<dbReference type="InterPro" id="IPR050367">
    <property type="entry name" value="APC_superfamily"/>
</dbReference>
<dbReference type="NCBIfam" id="TIGR00908">
    <property type="entry name" value="2A0305"/>
    <property type="match status" value="1"/>
</dbReference>
<keyword evidence="5 6" id="KW-0472">Membrane</keyword>
<feature type="transmembrane region" description="Helical" evidence="6">
    <location>
        <begin position="331"/>
        <end position="349"/>
    </location>
</feature>
<feature type="transmembrane region" description="Helical" evidence="6">
    <location>
        <begin position="422"/>
        <end position="438"/>
    </location>
</feature>
<evidence type="ECO:0000256" key="5">
    <source>
        <dbReference type="ARBA" id="ARBA00023136"/>
    </source>
</evidence>
<dbReference type="Gene3D" id="1.20.1740.10">
    <property type="entry name" value="Amino acid/polyamine transporter I"/>
    <property type="match status" value="1"/>
</dbReference>
<name>A0ABV3YUH4_9PSED</name>
<gene>
    <name evidence="7" type="primary">eat</name>
    <name evidence="7" type="ORF">AB5S05_12955</name>
</gene>
<dbReference type="PANTHER" id="PTHR42770:SF7">
    <property type="entry name" value="MEMBRANE PROTEIN"/>
    <property type="match status" value="1"/>
</dbReference>
<feature type="transmembrane region" description="Helical" evidence="6">
    <location>
        <begin position="191"/>
        <end position="210"/>
    </location>
</feature>
<dbReference type="Pfam" id="PF13520">
    <property type="entry name" value="AA_permease_2"/>
    <property type="match status" value="1"/>
</dbReference>
<dbReference type="InterPro" id="IPR002293">
    <property type="entry name" value="AA/rel_permease1"/>
</dbReference>
<dbReference type="RefSeq" id="WP_369287946.1">
    <property type="nucleotide sequence ID" value="NZ_JBFTEG010000009.1"/>
</dbReference>
<protein>
    <submittedName>
        <fullName evidence="7">Ethanolamine permease</fullName>
    </submittedName>
</protein>
<feature type="transmembrane region" description="Helical" evidence="6">
    <location>
        <begin position="355"/>
        <end position="374"/>
    </location>
</feature>
<sequence>MRKMTTQLKPTLGTLHLWGIAVGLVISGEYFGWSYGWGTAGTLGFLITALMVAAMYTCFIFSFTELTTAIPHAGGPFAYSRRAFGEKGGLIAGIATLIEFVFAPPAIAMAIGAYLNVQFPELDPRHAAVGAYLVFMGLNILGVSIAATFELVVTVLAVAELLVFMGVVAPGFSFSNFALNGWAGENSFSSASIAGIFAAIPFAIWFFLAIEGAAMAAEEAKDPKRTIPRAYVSGILTLVFLAIGVMIMAGGVGDWRELSNINDPLPQAMKAVVGEHSNWMHMLVWIGLFGLVASFHGIILGYSRQFFALARAGYLPRGLAKLNRFQTPHRAILAGGVVGIAAIYSDGLVNLQGMSLTAAMITMAVFGAIVMYIMSMLSLFRLRKIEPHLERSFKAPGYPVVPAIALGLALVCLVAMVWFNALIGLIFLGIMSAGYIYFQFTAHHRANAPVDALLSQA</sequence>
<evidence type="ECO:0000256" key="3">
    <source>
        <dbReference type="ARBA" id="ARBA00022692"/>
    </source>
</evidence>
<reference evidence="7 8" key="1">
    <citation type="submission" date="2024-07" db="EMBL/GenBank/DDBJ databases">
        <authorList>
            <person name="Li M."/>
        </authorList>
    </citation>
    <scope>NUCLEOTIDE SEQUENCE [LARGE SCALE GENOMIC DNA]</scope>
    <source>
        <strain evidence="7 8">25A3E</strain>
    </source>
</reference>
<evidence type="ECO:0000256" key="2">
    <source>
        <dbReference type="ARBA" id="ARBA00022475"/>
    </source>
</evidence>
<keyword evidence="3 6" id="KW-0812">Transmembrane</keyword>
<evidence type="ECO:0000256" key="4">
    <source>
        <dbReference type="ARBA" id="ARBA00022989"/>
    </source>
</evidence>
<keyword evidence="4 6" id="KW-1133">Transmembrane helix</keyword>
<dbReference type="EMBL" id="JBFTEG010000009">
    <property type="protein sequence ID" value="MEX6502978.1"/>
    <property type="molecule type" value="Genomic_DNA"/>
</dbReference>
<evidence type="ECO:0000313" key="7">
    <source>
        <dbReference type="EMBL" id="MEX6502978.1"/>
    </source>
</evidence>
<keyword evidence="2" id="KW-1003">Cell membrane</keyword>
<dbReference type="PIRSF" id="PIRSF006060">
    <property type="entry name" value="AA_transporter"/>
    <property type="match status" value="1"/>
</dbReference>
<comment type="subcellular location">
    <subcellularLocation>
        <location evidence="1">Cell membrane</location>
        <topology evidence="1">Multi-pass membrane protein</topology>
    </subcellularLocation>
</comment>
<dbReference type="InterPro" id="IPR004757">
    <property type="entry name" value="EtNH_permease"/>
</dbReference>
<dbReference type="Proteomes" id="UP001560296">
    <property type="component" value="Unassembled WGS sequence"/>
</dbReference>
<keyword evidence="8" id="KW-1185">Reference proteome</keyword>
<feature type="transmembrane region" description="Helical" evidence="6">
    <location>
        <begin position="395"/>
        <end position="416"/>
    </location>
</feature>
<organism evidence="7 8">
    <name type="scientific">Pseudomonas zhanjiangensis</name>
    <dbReference type="NCBI Taxonomy" id="3239015"/>
    <lineage>
        <taxon>Bacteria</taxon>
        <taxon>Pseudomonadati</taxon>
        <taxon>Pseudomonadota</taxon>
        <taxon>Gammaproteobacteria</taxon>
        <taxon>Pseudomonadales</taxon>
        <taxon>Pseudomonadaceae</taxon>
        <taxon>Pseudomonas</taxon>
    </lineage>
</organism>
<evidence type="ECO:0000313" key="8">
    <source>
        <dbReference type="Proteomes" id="UP001560296"/>
    </source>
</evidence>
<feature type="transmembrane region" description="Helical" evidence="6">
    <location>
        <begin position="161"/>
        <end position="179"/>
    </location>
</feature>
<feature type="transmembrane region" description="Helical" evidence="6">
    <location>
        <begin position="43"/>
        <end position="63"/>
    </location>
</feature>
<evidence type="ECO:0000256" key="6">
    <source>
        <dbReference type="SAM" id="Phobius"/>
    </source>
</evidence>
<accession>A0ABV3YUH4</accession>
<feature type="transmembrane region" description="Helical" evidence="6">
    <location>
        <begin position="127"/>
        <end position="149"/>
    </location>
</feature>
<feature type="transmembrane region" description="Helical" evidence="6">
    <location>
        <begin position="279"/>
        <end position="302"/>
    </location>
</feature>
<proteinExistence type="predicted"/>
<feature type="transmembrane region" description="Helical" evidence="6">
    <location>
        <begin position="230"/>
        <end position="252"/>
    </location>
</feature>
<evidence type="ECO:0000256" key="1">
    <source>
        <dbReference type="ARBA" id="ARBA00004651"/>
    </source>
</evidence>
<feature type="transmembrane region" description="Helical" evidence="6">
    <location>
        <begin position="90"/>
        <end position="115"/>
    </location>
</feature>
<comment type="caution">
    <text evidence="7">The sequence shown here is derived from an EMBL/GenBank/DDBJ whole genome shotgun (WGS) entry which is preliminary data.</text>
</comment>
<dbReference type="PANTHER" id="PTHR42770">
    <property type="entry name" value="AMINO ACID TRANSPORTER-RELATED"/>
    <property type="match status" value="1"/>
</dbReference>